<keyword evidence="1" id="KW-0472">Membrane</keyword>
<dbReference type="Pfam" id="PF03703">
    <property type="entry name" value="bPH_2"/>
    <property type="match status" value="1"/>
</dbReference>
<evidence type="ECO:0000313" key="3">
    <source>
        <dbReference type="EMBL" id="KGX86228.1"/>
    </source>
</evidence>
<dbReference type="STRING" id="1385512.N784_05665"/>
<protein>
    <recommendedName>
        <fullName evidence="2">YdbS-like PH domain-containing protein</fullName>
    </recommendedName>
</protein>
<dbReference type="PANTHER" id="PTHR34473">
    <property type="entry name" value="UPF0699 TRANSMEMBRANE PROTEIN YDBS"/>
    <property type="match status" value="1"/>
</dbReference>
<feature type="domain" description="YdbS-like PH" evidence="2">
    <location>
        <begin position="55"/>
        <end position="129"/>
    </location>
</feature>
<gene>
    <name evidence="3" type="ORF">N784_05665</name>
</gene>
<dbReference type="InterPro" id="IPR005182">
    <property type="entry name" value="YdbS-like_PH"/>
</dbReference>
<dbReference type="Proteomes" id="UP000030401">
    <property type="component" value="Unassembled WGS sequence"/>
</dbReference>
<dbReference type="eggNOG" id="COG3402">
    <property type="taxonomic scope" value="Bacteria"/>
</dbReference>
<evidence type="ECO:0000256" key="1">
    <source>
        <dbReference type="SAM" id="Phobius"/>
    </source>
</evidence>
<feature type="transmembrane region" description="Helical" evidence="1">
    <location>
        <begin position="29"/>
        <end position="47"/>
    </location>
</feature>
<evidence type="ECO:0000313" key="4">
    <source>
        <dbReference type="Proteomes" id="UP000030401"/>
    </source>
</evidence>
<dbReference type="AlphaFoldDB" id="A0A0A5G4Z9"/>
<comment type="caution">
    <text evidence="3">The sequence shown here is derived from an EMBL/GenBank/DDBJ whole genome shotgun (WGS) entry which is preliminary data.</text>
</comment>
<accession>A0A0A5G4Z9</accession>
<evidence type="ECO:0000259" key="2">
    <source>
        <dbReference type="Pfam" id="PF03703"/>
    </source>
</evidence>
<name>A0A0A5G4Z9_9BACI</name>
<organism evidence="3 4">
    <name type="scientific">Pontibacillus litoralis JSM 072002</name>
    <dbReference type="NCBI Taxonomy" id="1385512"/>
    <lineage>
        <taxon>Bacteria</taxon>
        <taxon>Bacillati</taxon>
        <taxon>Bacillota</taxon>
        <taxon>Bacilli</taxon>
        <taxon>Bacillales</taxon>
        <taxon>Bacillaceae</taxon>
        <taxon>Pontibacillus</taxon>
    </lineage>
</organism>
<dbReference type="PANTHER" id="PTHR34473:SF2">
    <property type="entry name" value="UPF0699 TRANSMEMBRANE PROTEIN YDBT"/>
    <property type="match status" value="1"/>
</dbReference>
<reference evidence="3 4" key="1">
    <citation type="submission" date="2013-08" db="EMBL/GenBank/DDBJ databases">
        <authorList>
            <person name="Huang J."/>
            <person name="Wang G."/>
        </authorList>
    </citation>
    <scope>NUCLEOTIDE SEQUENCE [LARGE SCALE GENOMIC DNA]</scope>
    <source>
        <strain evidence="3 4">JSM 072002</strain>
    </source>
</reference>
<dbReference type="EMBL" id="AVPG01000015">
    <property type="protein sequence ID" value="KGX86228.1"/>
    <property type="molecule type" value="Genomic_DNA"/>
</dbReference>
<keyword evidence="1" id="KW-1133">Transmembrane helix</keyword>
<keyword evidence="4" id="KW-1185">Reference proteome</keyword>
<sequence length="155" mass="17702">MTFVSSICVAVILLVVNHFLQLHKFIDYALYGFLVLDVLYVVYAYGMKPVYLLKSWRYEVDEDFVRLKYGLWIQNSVIIPMTKVQSVQKTQGVLMRKYGLAEVSVVTTASSHEIPCLEEEVATVLRDQIAILAKVEDVEEIKEVKEELDGHAIDS</sequence>
<keyword evidence="1" id="KW-0812">Transmembrane</keyword>
<proteinExistence type="predicted"/>